<reference evidence="2" key="4">
    <citation type="submission" date="2025-05" db="UniProtKB">
        <authorList>
            <consortium name="EnsemblFungi"/>
        </authorList>
    </citation>
    <scope>IDENTIFICATION</scope>
    <source>
        <strain evidence="2">isolate 1-1 / race 1 (BBBD)</strain>
    </source>
</reference>
<organism evidence="1">
    <name type="scientific">Puccinia triticina (isolate 1-1 / race 1 (BBBD))</name>
    <name type="common">Brown leaf rust fungus</name>
    <dbReference type="NCBI Taxonomy" id="630390"/>
    <lineage>
        <taxon>Eukaryota</taxon>
        <taxon>Fungi</taxon>
        <taxon>Dikarya</taxon>
        <taxon>Basidiomycota</taxon>
        <taxon>Pucciniomycotina</taxon>
        <taxon>Pucciniomycetes</taxon>
        <taxon>Pucciniales</taxon>
        <taxon>Pucciniaceae</taxon>
        <taxon>Puccinia</taxon>
    </lineage>
</organism>
<evidence type="ECO:0000313" key="3">
    <source>
        <dbReference type="Proteomes" id="UP000005240"/>
    </source>
</evidence>
<gene>
    <name evidence="1" type="ORF">PTTG_27406</name>
</gene>
<reference evidence="1" key="1">
    <citation type="submission" date="2009-11" db="EMBL/GenBank/DDBJ databases">
        <authorList>
            <consortium name="The Broad Institute Genome Sequencing Platform"/>
            <person name="Ward D."/>
            <person name="Feldgarden M."/>
            <person name="Earl A."/>
            <person name="Young S.K."/>
            <person name="Zeng Q."/>
            <person name="Koehrsen M."/>
            <person name="Alvarado L."/>
            <person name="Berlin A."/>
            <person name="Bochicchio J."/>
            <person name="Borenstein D."/>
            <person name="Chapman S.B."/>
            <person name="Chen Z."/>
            <person name="Engels R."/>
            <person name="Freedman E."/>
            <person name="Gellesch M."/>
            <person name="Goldberg J."/>
            <person name="Griggs A."/>
            <person name="Gujja S."/>
            <person name="Heilman E."/>
            <person name="Heiman D."/>
            <person name="Hepburn T."/>
            <person name="Howarth C."/>
            <person name="Jen D."/>
            <person name="Larson L."/>
            <person name="Lewis B."/>
            <person name="Mehta T."/>
            <person name="Park D."/>
            <person name="Pearson M."/>
            <person name="Roberts A."/>
            <person name="Saif S."/>
            <person name="Shea T."/>
            <person name="Shenoy N."/>
            <person name="Sisk P."/>
            <person name="Stolte C."/>
            <person name="Sykes S."/>
            <person name="Thomson T."/>
            <person name="Walk T."/>
            <person name="White J."/>
            <person name="Yandava C."/>
            <person name="Izard J."/>
            <person name="Baranova O.V."/>
            <person name="Blanton J.M."/>
            <person name="Tanner A.C."/>
            <person name="Dewhirst F.E."/>
            <person name="Haas B."/>
            <person name="Nusbaum C."/>
            <person name="Birren B."/>
        </authorList>
    </citation>
    <scope>NUCLEOTIDE SEQUENCE [LARGE SCALE GENOMIC DNA]</scope>
    <source>
        <strain evidence="1">1-1 BBBD Race 1</strain>
    </source>
</reference>
<dbReference type="Pfam" id="PF14223">
    <property type="entry name" value="Retrotran_gag_2"/>
    <property type="match status" value="1"/>
</dbReference>
<name>A0A180GKE0_PUCT1</name>
<proteinExistence type="predicted"/>
<evidence type="ECO:0000313" key="1">
    <source>
        <dbReference type="EMBL" id="OAV93130.1"/>
    </source>
</evidence>
<dbReference type="AlphaFoldDB" id="A0A180GKE0"/>
<keyword evidence="3" id="KW-1185">Reference proteome</keyword>
<evidence type="ECO:0000313" key="2">
    <source>
        <dbReference type="EnsemblFungi" id="PTTG_27406-t43_1-p1"/>
    </source>
</evidence>
<reference evidence="2 3" key="3">
    <citation type="journal article" date="2017" name="G3 (Bethesda)">
        <title>Comparative analysis highlights variable genome content of wheat rusts and divergence of the mating loci.</title>
        <authorList>
            <person name="Cuomo C.A."/>
            <person name="Bakkeren G."/>
            <person name="Khalil H.B."/>
            <person name="Panwar V."/>
            <person name="Joly D."/>
            <person name="Linning R."/>
            <person name="Sakthikumar S."/>
            <person name="Song X."/>
            <person name="Adiconis X."/>
            <person name="Fan L."/>
            <person name="Goldberg J.M."/>
            <person name="Levin J.Z."/>
            <person name="Young S."/>
            <person name="Zeng Q."/>
            <person name="Anikster Y."/>
            <person name="Bruce M."/>
            <person name="Wang M."/>
            <person name="Yin C."/>
            <person name="McCallum B."/>
            <person name="Szabo L.J."/>
            <person name="Hulbert S."/>
            <person name="Chen X."/>
            <person name="Fellers J.P."/>
        </authorList>
    </citation>
    <scope>NUCLEOTIDE SEQUENCE</scope>
    <source>
        <strain evidence="2">isolate 1-1 / race 1 (BBBD)</strain>
        <strain evidence="3">Isolate 1-1 / race 1 (BBBD)</strain>
    </source>
</reference>
<protein>
    <submittedName>
        <fullName evidence="1 2">Uncharacterized protein</fullName>
    </submittedName>
</protein>
<accession>A0A180GKE0</accession>
<sequence length="221" mass="25097">MDNCMVGRGDMDLFERSYYAQKPSPKNYKKRNSGAISLLLSVVSNELHHKIQVHETFLDAWNALATACGKDSVVVICKKLFELLSLEFEPQSSLQAHISKFKSLYTELTAWNTSVAEVKKNQYTCLAQKGRDVVQVDPLVVKALSVEDVADTEELHLRFIQTHLKPLNNGLLTLNKQLAHLHHWKIHPYVCLMISNTPRWHLSLSIRVLINNLTPPTRGSI</sequence>
<reference evidence="1" key="2">
    <citation type="submission" date="2016-05" db="EMBL/GenBank/DDBJ databases">
        <title>Comparative analysis highlights variable genome content of wheat rusts and divergence of the mating loci.</title>
        <authorList>
            <person name="Cuomo C.A."/>
            <person name="Bakkeren G."/>
            <person name="Szabo L."/>
            <person name="Khalil H."/>
            <person name="Joly D."/>
            <person name="Goldberg J."/>
            <person name="Young S."/>
            <person name="Zeng Q."/>
            <person name="Fellers J."/>
        </authorList>
    </citation>
    <scope>NUCLEOTIDE SEQUENCE [LARGE SCALE GENOMIC DNA]</scope>
    <source>
        <strain evidence="1">1-1 BBBD Race 1</strain>
    </source>
</reference>
<dbReference type="EnsemblFungi" id="PTTG_27406-t43_1">
    <property type="protein sequence ID" value="PTTG_27406-t43_1-p1"/>
    <property type="gene ID" value="PTTG_27406"/>
</dbReference>
<dbReference type="VEuPathDB" id="FungiDB:PTTG_27406"/>
<dbReference type="Proteomes" id="UP000005240">
    <property type="component" value="Unassembled WGS sequence"/>
</dbReference>
<dbReference type="EMBL" id="ADAS02000054">
    <property type="protein sequence ID" value="OAV93130.1"/>
    <property type="molecule type" value="Genomic_DNA"/>
</dbReference>